<dbReference type="EMBL" id="BAAAEU010000010">
    <property type="protein sequence ID" value="GAA0716678.1"/>
    <property type="molecule type" value="Genomic_DNA"/>
</dbReference>
<evidence type="ECO:0000259" key="4">
    <source>
        <dbReference type="PROSITE" id="PS51755"/>
    </source>
</evidence>
<sequence length="792" mass="84522">MGATEYRFGNFRLVPHARELWKGGDLVHLPRRGFDCLAYLVEHRDRAVGRDELVAALWGRVDATDSQVNQVVLRARLAVGDDGQIQRMIRTVPGFGYRWIAEIDGQSAAPETTVASSAADASVAVPSAAPAADAMAAATAEASRRRSPSAWSLAFVAMLVLTMLAYALLTRRMSPSPSANAAGSAIVVLPLDVTAPREAGWVRLGAMDLIADRLRSAGLPVPPSDSVVAVLHEVGEPLDAVRLAKLQQTLGAALIVRGSAVKSAAGWKVELSTTSTDGTQHRETSEQADMTEAARRSADLLVAALGHTQAAGTAENDDLQELLQQAQAALLANELDAARSILANAPEPARSDARVRAKLAQVDFRAGKLDTARAALDELLANPSVKAQPRTYAQALSTRGFIDIRREDCASAEPYFDTAVSALHDTPPSHERDVALAARGLSHACLRQFDAAIADLGKAREQLEAAGDRMGIARINNYFGVLETQRNRMADAVPYFVAAADTSESFGVIETLRANLSALFITQAHLLRWPDALATSERLWKLRARVSDPALLLAASGFRSRALMALGRYREAEAGLTEAEKTWPDAHGELIRYFHEARAELAWRQGQADRAVDAADKALAVWTSAPGADDAERARIVLLRQRASIAAGKPIAAYPTATGLPPTPAAGSDIPAAHFVAQAEWAAHEKRDADAEPVFRAAAASAEAKGVPDEIALVANAYAGWLLARGRTEDAGALAGRIAPWADHDFDCALLQVKIFHAAGQRDAWARALKQVQALAGEREIPAELLKAPIPA</sequence>
<proteinExistence type="predicted"/>
<reference evidence="5 6" key="1">
    <citation type="journal article" date="2019" name="Int. J. Syst. Evol. Microbiol.">
        <title>The Global Catalogue of Microorganisms (GCM) 10K type strain sequencing project: providing services to taxonomists for standard genome sequencing and annotation.</title>
        <authorList>
            <consortium name="The Broad Institute Genomics Platform"/>
            <consortium name="The Broad Institute Genome Sequencing Center for Infectious Disease"/>
            <person name="Wu L."/>
            <person name="Ma J."/>
        </authorList>
    </citation>
    <scope>NUCLEOTIDE SEQUENCE [LARGE SCALE GENOMIC DNA]</scope>
    <source>
        <strain evidence="5 6">JCM 15421</strain>
    </source>
</reference>
<evidence type="ECO:0000313" key="6">
    <source>
        <dbReference type="Proteomes" id="UP001501523"/>
    </source>
</evidence>
<dbReference type="SUPFAM" id="SSF46894">
    <property type="entry name" value="C-terminal effector domain of the bipartite response regulators"/>
    <property type="match status" value="1"/>
</dbReference>
<dbReference type="CDD" id="cd00383">
    <property type="entry name" value="trans_reg_C"/>
    <property type="match status" value="1"/>
</dbReference>
<evidence type="ECO:0000256" key="2">
    <source>
        <dbReference type="PROSITE-ProRule" id="PRU01091"/>
    </source>
</evidence>
<dbReference type="Gene3D" id="1.10.10.10">
    <property type="entry name" value="Winged helix-like DNA-binding domain superfamily/Winged helix DNA-binding domain"/>
    <property type="match status" value="1"/>
</dbReference>
<comment type="caution">
    <text evidence="5">The sequence shown here is derived from an EMBL/GenBank/DDBJ whole genome shotgun (WGS) entry which is preliminary data.</text>
</comment>
<evidence type="ECO:0000256" key="3">
    <source>
        <dbReference type="SAM" id="Phobius"/>
    </source>
</evidence>
<gene>
    <name evidence="5" type="ORF">GCM10009105_23300</name>
</gene>
<protein>
    <recommendedName>
        <fullName evidence="4">OmpR/PhoB-type domain-containing protein</fullName>
    </recommendedName>
</protein>
<keyword evidence="3" id="KW-1133">Transmembrane helix</keyword>
<feature type="DNA-binding region" description="OmpR/PhoB-type" evidence="2">
    <location>
        <begin position="3"/>
        <end position="101"/>
    </location>
</feature>
<keyword evidence="3" id="KW-0812">Transmembrane</keyword>
<dbReference type="InterPro" id="IPR001867">
    <property type="entry name" value="OmpR/PhoB-type_DNA-bd"/>
</dbReference>
<dbReference type="InterPro" id="IPR011990">
    <property type="entry name" value="TPR-like_helical_dom_sf"/>
</dbReference>
<dbReference type="Proteomes" id="UP001501523">
    <property type="component" value="Unassembled WGS sequence"/>
</dbReference>
<dbReference type="Gene3D" id="1.25.40.10">
    <property type="entry name" value="Tetratricopeptide repeat domain"/>
    <property type="match status" value="1"/>
</dbReference>
<keyword evidence="1 2" id="KW-0238">DNA-binding</keyword>
<dbReference type="InterPro" id="IPR036388">
    <property type="entry name" value="WH-like_DNA-bd_sf"/>
</dbReference>
<dbReference type="PROSITE" id="PS51755">
    <property type="entry name" value="OMPR_PHOB"/>
    <property type="match status" value="1"/>
</dbReference>
<dbReference type="Pfam" id="PF00486">
    <property type="entry name" value="Trans_reg_C"/>
    <property type="match status" value="1"/>
</dbReference>
<keyword evidence="6" id="KW-1185">Reference proteome</keyword>
<keyword evidence="3" id="KW-0472">Membrane</keyword>
<dbReference type="SMART" id="SM00862">
    <property type="entry name" value="Trans_reg_C"/>
    <property type="match status" value="1"/>
</dbReference>
<feature type="transmembrane region" description="Helical" evidence="3">
    <location>
        <begin position="150"/>
        <end position="169"/>
    </location>
</feature>
<evidence type="ECO:0000313" key="5">
    <source>
        <dbReference type="EMBL" id="GAA0716678.1"/>
    </source>
</evidence>
<evidence type="ECO:0000256" key="1">
    <source>
        <dbReference type="ARBA" id="ARBA00023125"/>
    </source>
</evidence>
<feature type="domain" description="OmpR/PhoB-type" evidence="4">
    <location>
        <begin position="3"/>
        <end position="101"/>
    </location>
</feature>
<dbReference type="RefSeq" id="WP_343791258.1">
    <property type="nucleotide sequence ID" value="NZ_BAAAEU010000010.1"/>
</dbReference>
<organism evidence="5 6">
    <name type="scientific">Dokdonella soli</name>
    <dbReference type="NCBI Taxonomy" id="529810"/>
    <lineage>
        <taxon>Bacteria</taxon>
        <taxon>Pseudomonadati</taxon>
        <taxon>Pseudomonadota</taxon>
        <taxon>Gammaproteobacteria</taxon>
        <taxon>Lysobacterales</taxon>
        <taxon>Rhodanobacteraceae</taxon>
        <taxon>Dokdonella</taxon>
    </lineage>
</organism>
<accession>A0ABN1ILA4</accession>
<dbReference type="InterPro" id="IPR016032">
    <property type="entry name" value="Sig_transdc_resp-reg_C-effctor"/>
</dbReference>
<dbReference type="SUPFAM" id="SSF48452">
    <property type="entry name" value="TPR-like"/>
    <property type="match status" value="3"/>
</dbReference>
<name>A0ABN1ILA4_9GAMM</name>